<organism evidence="2">
    <name type="scientific">Kribbella sp. HUAS MG21</name>
    <dbReference type="NCBI Taxonomy" id="3160966"/>
    <lineage>
        <taxon>Bacteria</taxon>
        <taxon>Bacillati</taxon>
        <taxon>Actinomycetota</taxon>
        <taxon>Actinomycetes</taxon>
        <taxon>Propionibacteriales</taxon>
        <taxon>Kribbellaceae</taxon>
        <taxon>Kribbella</taxon>
    </lineage>
</organism>
<dbReference type="EMBL" id="CP158165">
    <property type="protein sequence ID" value="XBV26674.1"/>
    <property type="molecule type" value="Genomic_DNA"/>
</dbReference>
<keyword evidence="1" id="KW-0812">Transmembrane</keyword>
<keyword evidence="1" id="KW-1133">Transmembrane helix</keyword>
<gene>
    <name evidence="2" type="ORF">ABN611_09645</name>
</gene>
<feature type="transmembrane region" description="Helical" evidence="1">
    <location>
        <begin position="39"/>
        <end position="58"/>
    </location>
</feature>
<name>A0AAU7TIX1_9ACTN</name>
<accession>A0AAU7TIX1</accession>
<proteinExistence type="predicted"/>
<keyword evidence="1" id="KW-0472">Membrane</keyword>
<reference evidence="2" key="1">
    <citation type="submission" date="2024-06" db="EMBL/GenBank/DDBJ databases">
        <title>Kribbella sp. strain HUAS MG21 genome sequences.</title>
        <authorList>
            <person name="Mo P."/>
        </authorList>
    </citation>
    <scope>NUCLEOTIDE SEQUENCE</scope>
    <source>
        <strain evidence="2">HUAS MG21</strain>
    </source>
</reference>
<protein>
    <submittedName>
        <fullName evidence="2">Uncharacterized protein</fullName>
    </submittedName>
</protein>
<sequence length="226" mass="23810">MPKLTDDELGELLRETFAGKESLADRLPEAPKRRRPTPALLAAAAVVAVLAGVLYGVGRLGPADPVSPADSVSPAATAAVTRSPARPYTVSTVPLPPFTNGGEIWGAVTVDLLRRFKPDGGGDWEAVQVNGGHPPGVKPAITFSPGVKAQIADAVRPVAPVRWGGPESPVSCTPGRIPIVFLDPIVYRGDQAEVHTFMTWGCGAKYQQSVTYRVEKVGGSWKVTAR</sequence>
<dbReference type="RefSeq" id="WP_350279472.1">
    <property type="nucleotide sequence ID" value="NZ_CP158165.1"/>
</dbReference>
<evidence type="ECO:0000313" key="2">
    <source>
        <dbReference type="EMBL" id="XBV26674.1"/>
    </source>
</evidence>
<evidence type="ECO:0000256" key="1">
    <source>
        <dbReference type="SAM" id="Phobius"/>
    </source>
</evidence>
<dbReference type="AlphaFoldDB" id="A0AAU7TIX1"/>